<reference evidence="8 30" key="11">
    <citation type="submission" date="2019-12" db="EMBL/GenBank/DDBJ databases">
        <title>Enteriobacteria Tanzani isolates_10434.</title>
        <authorList>
            <person name="Subbiah M."/>
            <person name="Call D."/>
        </authorList>
    </citation>
    <scope>NUCLEOTIDE SEQUENCE [LARGE SCALE GENOMIC DNA]</scope>
    <source>
        <strain evidence="8 30">10434wD1</strain>
    </source>
</reference>
<reference evidence="12 34" key="15">
    <citation type="submission" date="2020-10" db="EMBL/GenBank/DDBJ databases">
        <title>Analysis of Genomes of Bacterial Isolates from Lameness Outbreaks in Broilers.</title>
        <authorList>
            <person name="Rhoads D."/>
            <person name="Ekesi N.S."/>
        </authorList>
    </citation>
    <scope>NUCLEOTIDE SEQUENCE [LARGE SCALE GENOMIC DNA]</scope>
    <source>
        <strain evidence="12 34">1409</strain>
    </source>
</reference>
<protein>
    <submittedName>
        <fullName evidence="2">Immunity protein for RhsE</fullName>
    </submittedName>
    <submittedName>
        <fullName evidence="14">dCTP deaminase</fullName>
        <ecNumber evidence="14">3.5.4.13</ecNumber>
    </submittedName>
</protein>
<evidence type="ECO:0000313" key="23">
    <source>
        <dbReference type="Proteomes" id="UP000253687"/>
    </source>
</evidence>
<dbReference type="Proteomes" id="UP000640866">
    <property type="component" value="Unassembled WGS sequence"/>
</dbReference>
<dbReference type="Proteomes" id="UP000870292">
    <property type="component" value="Unassembled WGS sequence"/>
</dbReference>
<evidence type="ECO:0000313" key="11">
    <source>
        <dbReference type="EMBL" id="PBN77622.1"/>
    </source>
</evidence>
<dbReference type="Proteomes" id="UP000436141">
    <property type="component" value="Unassembled WGS sequence"/>
</dbReference>
<evidence type="ECO:0000313" key="6">
    <source>
        <dbReference type="EMBL" id="MBA6240859.1"/>
    </source>
</evidence>
<reference evidence="11" key="3">
    <citation type="submission" date="2017-03" db="EMBL/GenBank/DDBJ databases">
        <title>The mobilome is the main driver of stx2-positive O26:H11 Escherichia coli strains evolution.</title>
        <authorList>
            <person name="Delannoy S."/>
            <person name="Mariani-Kurkdjian P."/>
            <person name="Webb H.E."/>
            <person name="Bonacorsi S."/>
            <person name="Fach P."/>
        </authorList>
    </citation>
    <scope>NUCLEOTIDE SEQUENCE</scope>
    <source>
        <strain evidence="11">34870</strain>
    </source>
</reference>
<dbReference type="Proteomes" id="UP000250780">
    <property type="component" value="Unassembled WGS sequence"/>
</dbReference>
<evidence type="ECO:0000313" key="28">
    <source>
        <dbReference type="Proteomes" id="UP000321295"/>
    </source>
</evidence>
<evidence type="ECO:0000313" key="2">
    <source>
        <dbReference type="EMBL" id="BBF51761.1"/>
    </source>
</evidence>
<dbReference type="Proteomes" id="UP000253687">
    <property type="component" value="Unassembled WGS sequence"/>
</dbReference>
<feature type="transmembrane region" description="Helical" evidence="1">
    <location>
        <begin position="7"/>
        <end position="25"/>
    </location>
</feature>
<reference evidence="10 21" key="2">
    <citation type="submission" date="2016-10" db="EMBL/GenBank/DDBJ databases">
        <title>Whole genome sequences of antibiotic resistant commensal Escherichia coli from healthy Australian adults.</title>
        <authorList>
            <person name="Moran R.A."/>
            <person name="Anantham S."/>
            <person name="Nigro S.J."/>
            <person name="Holt K.E."/>
            <person name="Hall R.M."/>
        </authorList>
    </citation>
    <scope>NUCLEOTIDE SEQUENCE [LARGE SCALE GENOMIC DNA]</scope>
    <source>
        <strain evidence="10 21">2.3-R4</strain>
    </source>
</reference>
<evidence type="ECO:0000313" key="21">
    <source>
        <dbReference type="Proteomes" id="UP000188855"/>
    </source>
</evidence>
<dbReference type="Proteomes" id="UP000469708">
    <property type="component" value="Unassembled WGS sequence"/>
</dbReference>
<proteinExistence type="predicted"/>
<evidence type="ECO:0000313" key="32">
    <source>
        <dbReference type="Proteomes" id="UP000523388"/>
    </source>
</evidence>
<dbReference type="Proteomes" id="UP000581425">
    <property type="component" value="Chromosome"/>
</dbReference>
<organism evidence="14 22">
    <name type="scientific">Escherichia coli</name>
    <dbReference type="NCBI Taxonomy" id="562"/>
    <lineage>
        <taxon>Bacteria</taxon>
        <taxon>Pseudomonadati</taxon>
        <taxon>Pseudomonadota</taxon>
        <taxon>Gammaproteobacteria</taxon>
        <taxon>Enterobacterales</taxon>
        <taxon>Enterobacteriaceae</taxon>
        <taxon>Escherichia</taxon>
    </lineage>
</organism>
<evidence type="ECO:0000313" key="27">
    <source>
        <dbReference type="Proteomes" id="UP000281900"/>
    </source>
</evidence>
<dbReference type="Proteomes" id="UP000036331">
    <property type="component" value="Unassembled WGS sequence"/>
</dbReference>
<accession>A0A236GYD7</accession>
<reference evidence="6 34" key="13">
    <citation type="submission" date="2020-07" db="EMBL/GenBank/DDBJ databases">
        <title>Analysis of Genomes of Bacterial Isolates from Lameness Outbreaks in Broilers.</title>
        <authorList>
            <person name="Ekesi N.S."/>
            <person name="Alrubaye A."/>
            <person name="Rhoads D."/>
        </authorList>
    </citation>
    <scope>NUCLEOTIDE SEQUENCE [LARGE SCALE GENOMIC DNA]</scope>
    <source>
        <strain evidence="6 34">1409</strain>
    </source>
</reference>
<evidence type="ECO:0000313" key="7">
    <source>
        <dbReference type="EMBL" id="MBE0980376.1"/>
    </source>
</evidence>
<reference evidence="2 27" key="6">
    <citation type="submission" date="2018-07" db="EMBL/GenBank/DDBJ databases">
        <title>Genomic analysis of colistin resistant EHEC isolated from cattle in Japan.</title>
        <authorList>
            <person name="Kusumoto M."/>
            <person name="Misumi W."/>
            <person name="Ogura Y."/>
            <person name="Hayashi T."/>
            <person name="Akiba M."/>
        </authorList>
    </citation>
    <scope>NUCLEOTIDE SEQUENCE [LARGE SCALE GENOMIC DNA]</scope>
    <source>
        <strain evidence="2 27">E2863</strain>
    </source>
</reference>
<evidence type="ECO:0000256" key="1">
    <source>
        <dbReference type="SAM" id="Phobius"/>
    </source>
</evidence>
<dbReference type="EMBL" id="JACZOI010000141">
    <property type="protein sequence ID" value="MBE0980376.1"/>
    <property type="molecule type" value="Genomic_DNA"/>
</dbReference>
<reference evidence="11 20" key="1">
    <citation type="journal article" date="2015" name="Genome Announc.">
        <title>Draft Genome Sequences of Human-Pathogenic Escherichia coli O26:H11 Strains Carrying the stx2 Gene Only and Circulating in France.</title>
        <authorList>
            <person name="Delannoy S."/>
            <person name="Mariani-Kurkdjian P."/>
            <person name="Bonacorsi S."/>
            <person name="Liguori S."/>
            <person name="Ison S.A."/>
            <person name="Fach P."/>
        </authorList>
    </citation>
    <scope>NUCLEOTIDE SEQUENCE [LARGE SCALE GENOMIC DNA]</scope>
    <source>
        <strain evidence="11 20">34870</strain>
    </source>
</reference>
<reference evidence="3 32" key="8">
    <citation type="submission" date="2018-08" db="EMBL/GenBank/DDBJ databases">
        <authorList>
            <consortium name="GenomeTrakr network: Whole genome sequencing for foodborne pathogen traceback"/>
        </authorList>
    </citation>
    <scope>NUCLEOTIDE SEQUENCE [LARGE SCALE GENOMIC DNA]</scope>
    <source>
        <strain evidence="3 32">AZ-TG102963</strain>
    </source>
</reference>
<evidence type="ECO:0000313" key="13">
    <source>
        <dbReference type="EMBL" id="RDA34675.1"/>
    </source>
</evidence>
<keyword evidence="14" id="KW-0378">Hydrolase</keyword>
<dbReference type="EMBL" id="WUIY01000427">
    <property type="protein sequence ID" value="MXI77766.1"/>
    <property type="molecule type" value="Genomic_DNA"/>
</dbReference>
<evidence type="ECO:0000313" key="18">
    <source>
        <dbReference type="EMBL" id="TXQ29488.1"/>
    </source>
</evidence>
<dbReference type="EMBL" id="UGDC01000003">
    <property type="protein sequence ID" value="STJ80711.1"/>
    <property type="molecule type" value="Genomic_DNA"/>
</dbReference>
<dbReference type="Proteomes" id="UP000532204">
    <property type="component" value="Unassembled WGS sequence"/>
</dbReference>
<dbReference type="EMBL" id="DADUEU010000052">
    <property type="protein sequence ID" value="HBB1575889.1"/>
    <property type="molecule type" value="Genomic_DNA"/>
</dbReference>
<evidence type="ECO:0000313" key="33">
    <source>
        <dbReference type="Proteomes" id="UP000532204"/>
    </source>
</evidence>
<evidence type="ECO:0000313" key="8">
    <source>
        <dbReference type="EMBL" id="MXI77766.1"/>
    </source>
</evidence>
<reference evidence="7" key="14">
    <citation type="submission" date="2020-09" db="EMBL/GenBank/DDBJ databases">
        <title>Emerging polyconal dissemination of OXA-244-producing E. coli in France.</title>
        <authorList>
            <person name="Emeraud C."/>
            <person name="Girlich D."/>
            <person name="Bonnin R.A."/>
            <person name="Jousset A.B."/>
            <person name="Naas T."/>
            <person name="Dortet L."/>
        </authorList>
    </citation>
    <scope>NUCLEOTIDE SEQUENCE</scope>
    <source>
        <strain evidence="7">225E3</strain>
    </source>
</reference>
<dbReference type="EMBL" id="UGFO01000006">
    <property type="protein sequence ID" value="STN11286.1"/>
    <property type="molecule type" value="Genomic_DNA"/>
</dbReference>
<keyword evidence="1" id="KW-1133">Transmembrane helix</keyword>
<evidence type="ECO:0000313" key="25">
    <source>
        <dbReference type="Proteomes" id="UP000254785"/>
    </source>
</evidence>
<dbReference type="EMBL" id="UASD01000006">
    <property type="protein sequence ID" value="SPX09940.1"/>
    <property type="molecule type" value="Genomic_DNA"/>
</dbReference>
<reference evidence="4 33" key="9">
    <citation type="submission" date="2019-05" db="EMBL/GenBank/DDBJ databases">
        <authorList>
            <consortium name="NARMS: The National Antimicrobial Resistance Monitoring System"/>
        </authorList>
    </citation>
    <scope>NUCLEOTIDE SEQUENCE [LARGE SCALE GENOMIC DNA]</scope>
    <source>
        <strain evidence="4 33">CVM N18EC122</strain>
    </source>
</reference>
<evidence type="ECO:0000313" key="24">
    <source>
        <dbReference type="Proteomes" id="UP000254460"/>
    </source>
</evidence>
<gene>
    <name evidence="2" type="primary">ydcD</name>
    <name evidence="11" type="ORF">ABE91_004030</name>
    <name evidence="10" type="ORF">BMT91_26240</name>
    <name evidence="3" type="ORF">C1Q91_004449</name>
    <name evidence="13" type="ORF">DTL43_21490</name>
    <name evidence="2" type="ORF">E2863_00236</name>
    <name evidence="4" type="ORF">E6D34_27190</name>
    <name evidence="12" type="ORF">FOI11_005835</name>
    <name evidence="6" type="ORF">FOI11_12805</name>
    <name evidence="18" type="ORF">FV293_24595</name>
    <name evidence="19" type="ORF">FWK02_23495</name>
    <name evidence="9" type="ORF">G3V95_26235</name>
    <name evidence="8" type="ORF">GRW05_26670</name>
    <name evidence="7" type="ORF">IH772_24470</name>
    <name evidence="5" type="ORF">J0541_004912</name>
    <name evidence="16" type="ORF">NCTC8960_01487</name>
    <name evidence="14" type="ORF">NCTC9073_01225</name>
    <name evidence="15" type="ORF">NCTC9117_03342</name>
    <name evidence="17" type="ORF">NCTC9706_03728</name>
</gene>
<dbReference type="EMBL" id="LDXE02000001">
    <property type="protein sequence ID" value="PBN77622.1"/>
    <property type="molecule type" value="Genomic_DNA"/>
</dbReference>
<evidence type="ECO:0000313" key="20">
    <source>
        <dbReference type="Proteomes" id="UP000036331"/>
    </source>
</evidence>
<evidence type="ECO:0000313" key="9">
    <source>
        <dbReference type="EMBL" id="NEM88887.1"/>
    </source>
</evidence>
<dbReference type="Proteomes" id="UP000523388">
    <property type="component" value="Unassembled WGS sequence"/>
</dbReference>
<reference evidence="28 29" key="10">
    <citation type="submission" date="2019-08" db="EMBL/GenBank/DDBJ databases">
        <title>Whole genome analysis of cultivated E. coli strains isolated from CD patients and healthy donors.</title>
        <authorList>
            <person name="Siniagina M.N."/>
            <person name="Markelova M.I."/>
            <person name="Laikov A.V."/>
            <person name="Boulygina E.A."/>
            <person name="Khusnutdinova D.R."/>
            <person name="Kharchenko A."/>
            <person name="Grigoryeva T.V."/>
        </authorList>
    </citation>
    <scope>NUCLEOTIDE SEQUENCE [LARGE SCALE GENOMIC DNA]</scope>
    <source>
        <strain evidence="18 28">1_45_11</strain>
        <strain evidence="19 29">3_77_5</strain>
    </source>
</reference>
<evidence type="ECO:0000313" key="29">
    <source>
        <dbReference type="Proteomes" id="UP000321461"/>
    </source>
</evidence>
<reference evidence="13 23" key="7">
    <citation type="submission" date="2018-07" db="EMBL/GenBank/DDBJ databases">
        <title>Whole Genome Sequence Analysis of Avian Pathogenic E. coli - An Australian Perspective.</title>
        <authorList>
            <person name="Cummins M.L."/>
            <person name="Reid C.J."/>
            <person name="Roy Chowdhury P."/>
            <person name="Bushell R."/>
            <person name="Esbert N."/>
            <person name="Tivendale K.A."/>
            <person name="Noormohammadi A.H."/>
            <person name="Islam S."/>
            <person name="Marenda M.S."/>
            <person name="Browning G.F."/>
            <person name="Markham P.F."/>
            <person name="Djordjevic S.P."/>
        </authorList>
    </citation>
    <scope>NUCLEOTIDE SEQUENCE [LARGE SCALE GENOMIC DNA]</scope>
    <source>
        <strain evidence="13 23">AVC211</strain>
    </source>
</reference>
<name>A0A024L3U5_ECOLX</name>
<evidence type="ECO:0000313" key="17">
    <source>
        <dbReference type="EMBL" id="STO39475.1"/>
    </source>
</evidence>
<dbReference type="EMBL" id="JACGTG010000001">
    <property type="protein sequence ID" value="MBA6240859.1"/>
    <property type="molecule type" value="Genomic_DNA"/>
</dbReference>
<keyword evidence="1" id="KW-0472">Membrane</keyword>
<reference evidence="22 24" key="5">
    <citation type="submission" date="2018-06" db="EMBL/GenBank/DDBJ databases">
        <authorList>
            <consortium name="Pathogen Informatics"/>
            <person name="Doyle S."/>
        </authorList>
    </citation>
    <scope>NUCLEOTIDE SEQUENCE [LARGE SCALE GENOMIC DNA]</scope>
    <source>
        <strain evidence="16 26">NCTC8960</strain>
        <strain evidence="14 22">NCTC9073</strain>
        <strain evidence="15 25">NCTC9117</strain>
        <strain evidence="17 24">NCTC9706</strain>
    </source>
</reference>
<evidence type="ECO:0000313" key="22">
    <source>
        <dbReference type="Proteomes" id="UP000250780"/>
    </source>
</evidence>
<dbReference type="EMBL" id="AASEBA010000135">
    <property type="protein sequence ID" value="EFC9752822.1"/>
    <property type="molecule type" value="Genomic_DNA"/>
</dbReference>
<dbReference type="EMBL" id="AP018802">
    <property type="protein sequence ID" value="BBF51761.1"/>
    <property type="molecule type" value="Genomic_DNA"/>
</dbReference>
<dbReference type="EC" id="3.5.4.13" evidence="14"/>
<dbReference type="SMR" id="A0A024L3U5"/>
<evidence type="ECO:0000313" key="31">
    <source>
        <dbReference type="Proteomes" id="UP000469708"/>
    </source>
</evidence>
<evidence type="ECO:0000313" key="10">
    <source>
        <dbReference type="EMBL" id="OOK22062.1"/>
    </source>
</evidence>
<evidence type="ECO:0000313" key="15">
    <source>
        <dbReference type="EMBL" id="STJ80711.1"/>
    </source>
</evidence>
<evidence type="ECO:0000313" key="16">
    <source>
        <dbReference type="EMBL" id="STN11286.1"/>
    </source>
</evidence>
<evidence type="ECO:0000313" key="14">
    <source>
        <dbReference type="EMBL" id="SPX09940.1"/>
    </source>
</evidence>
<evidence type="ECO:0000313" key="26">
    <source>
        <dbReference type="Proteomes" id="UP000255057"/>
    </source>
</evidence>
<keyword evidence="1" id="KW-0812">Transmembrane</keyword>
<reference evidence="5" key="4">
    <citation type="journal article" date="2018" name="Genome Biol.">
        <title>SKESA: strategic k-mer extension for scrupulous assemblies.</title>
        <authorList>
            <person name="Souvorov A."/>
            <person name="Agarwala R."/>
            <person name="Lipman D.J."/>
        </authorList>
    </citation>
    <scope>NUCLEOTIDE SEQUENCE</scope>
    <source>
        <strain evidence="5">Escherichia coli</strain>
    </source>
</reference>
<reference evidence="5" key="16">
    <citation type="submission" date="2021-03" db="EMBL/GenBank/DDBJ databases">
        <authorList>
            <consortium name="NCBI Pathogen Detection Project"/>
        </authorList>
    </citation>
    <scope>NUCLEOTIDE SEQUENCE</scope>
    <source>
        <strain evidence="5">Escherichia coli</strain>
    </source>
</reference>
<dbReference type="Proteomes" id="UP000188855">
    <property type="component" value="Unassembled WGS sequence"/>
</dbReference>
<dbReference type="Proteomes" id="UP000321461">
    <property type="component" value="Unassembled WGS sequence"/>
</dbReference>
<dbReference type="EMBL" id="CP063369">
    <property type="protein sequence ID" value="QOY32290.1"/>
    <property type="molecule type" value="Genomic_DNA"/>
</dbReference>
<dbReference type="EMBL" id="VSBS01001056">
    <property type="protein sequence ID" value="TXS99295.1"/>
    <property type="molecule type" value="Genomic_DNA"/>
</dbReference>
<reference evidence="9 31" key="12">
    <citation type="submission" date="2020-02" db="EMBL/GenBank/DDBJ databases">
        <authorList>
            <person name="Subbiah M."/>
            <person name="Call D."/>
        </authorList>
    </citation>
    <scope>NUCLEOTIDE SEQUENCE [LARGE SCALE GENOMIC DNA]</scope>
    <source>
        <strain evidence="9 31">8375wC2</strain>
    </source>
</reference>
<accession>A0A024L3U5</accession>
<evidence type="ECO:0000313" key="3">
    <source>
        <dbReference type="EMBL" id="EFA9847975.1"/>
    </source>
</evidence>
<evidence type="ECO:0000313" key="4">
    <source>
        <dbReference type="EMBL" id="EFC9752822.1"/>
    </source>
</evidence>
<sequence>MLQIIRGKLVIFLITLCLFVVYLGFDNNSNSDIVFYGHKTPKSVEIYLSEKNIIYKIINDQKISRGNGHFISIMVNNYRTHCGVVDINLNFFNDILYSVRLKNISKLENMEFCATKQRVYFSDKNKKASYKIINYGDYYDVDYYDNNLKNEVFDWIGKWS</sequence>
<dbReference type="Proteomes" id="UP000281900">
    <property type="component" value="Chromosome"/>
</dbReference>
<dbReference type="Proteomes" id="UP000254460">
    <property type="component" value="Unassembled WGS sequence"/>
</dbReference>
<evidence type="ECO:0000313" key="34">
    <source>
        <dbReference type="Proteomes" id="UP000581425"/>
    </source>
</evidence>
<dbReference type="EMBL" id="QOGZ01000033">
    <property type="protein sequence ID" value="RDA34675.1"/>
    <property type="molecule type" value="Genomic_DNA"/>
</dbReference>
<evidence type="ECO:0000313" key="5">
    <source>
        <dbReference type="EMBL" id="HBB1575889.1"/>
    </source>
</evidence>
<dbReference type="Proteomes" id="UP000581425">
    <property type="component" value="Unassembled WGS sequence"/>
</dbReference>
<dbReference type="EMBL" id="MPAF01000134">
    <property type="protein sequence ID" value="OOK22062.1"/>
    <property type="molecule type" value="Genomic_DNA"/>
</dbReference>
<dbReference type="EMBL" id="VRXD01000052">
    <property type="protein sequence ID" value="TXQ29488.1"/>
    <property type="molecule type" value="Genomic_DNA"/>
</dbReference>
<dbReference type="AlphaFoldDB" id="A0A024L3U5"/>
<dbReference type="RefSeq" id="WP_000939263.1">
    <property type="nucleotide sequence ID" value="NZ_AP018796.1"/>
</dbReference>
<dbReference type="EMBL" id="UGGJ01000005">
    <property type="protein sequence ID" value="STO39475.1"/>
    <property type="molecule type" value="Genomic_DNA"/>
</dbReference>
<dbReference type="EMBL" id="AASCJS010000039">
    <property type="protein sequence ID" value="EFA9847975.1"/>
    <property type="molecule type" value="Genomic_DNA"/>
</dbReference>
<evidence type="ECO:0000313" key="30">
    <source>
        <dbReference type="Proteomes" id="UP000436141"/>
    </source>
</evidence>
<dbReference type="Proteomes" id="UP000254785">
    <property type="component" value="Unassembled WGS sequence"/>
</dbReference>
<evidence type="ECO:0000313" key="19">
    <source>
        <dbReference type="EMBL" id="TXS99295.1"/>
    </source>
</evidence>
<dbReference type="Proteomes" id="UP000255057">
    <property type="component" value="Unassembled WGS sequence"/>
</dbReference>
<dbReference type="EMBL" id="JAAGYI010000175">
    <property type="protein sequence ID" value="NEM88887.1"/>
    <property type="molecule type" value="Genomic_DNA"/>
</dbReference>
<dbReference type="GO" id="GO:0008829">
    <property type="term" value="F:dCTP deaminase activity"/>
    <property type="evidence" value="ECO:0007669"/>
    <property type="project" value="UniProtKB-EC"/>
</dbReference>
<dbReference type="Proteomes" id="UP000321295">
    <property type="component" value="Unassembled WGS sequence"/>
</dbReference>
<evidence type="ECO:0000313" key="12">
    <source>
        <dbReference type="EMBL" id="QOY32290.1"/>
    </source>
</evidence>